<feature type="transmembrane region" description="Helical" evidence="7">
    <location>
        <begin position="271"/>
        <end position="296"/>
    </location>
</feature>
<dbReference type="InterPro" id="IPR029044">
    <property type="entry name" value="Nucleotide-diphossugar_trans"/>
</dbReference>
<dbReference type="Pfam" id="PF00535">
    <property type="entry name" value="Glycos_transf_2"/>
    <property type="match status" value="1"/>
</dbReference>
<reference evidence="9 10" key="1">
    <citation type="submission" date="2019-04" db="EMBL/GenBank/DDBJ databases">
        <title>Isolation and culture of sulfate reducing bacteria from the cold seep of the South China Sea.</title>
        <authorList>
            <person name="Sun C."/>
            <person name="Liu R."/>
        </authorList>
    </citation>
    <scope>NUCLEOTIDE SEQUENCE [LARGE SCALE GENOMIC DNA]</scope>
    <source>
        <strain evidence="9 10">CS1</strain>
    </source>
</reference>
<name>A0ABX6NI17_9BACT</name>
<dbReference type="EMBL" id="CP039543">
    <property type="protein sequence ID" value="QJT09804.1"/>
    <property type="molecule type" value="Genomic_DNA"/>
</dbReference>
<gene>
    <name evidence="9" type="ORF">E8L03_13030</name>
</gene>
<dbReference type="InterPro" id="IPR001173">
    <property type="entry name" value="Glyco_trans_2-like"/>
</dbReference>
<comment type="subcellular location">
    <subcellularLocation>
        <location evidence="1">Membrane</location>
        <topology evidence="1">Multi-pass membrane protein</topology>
    </subcellularLocation>
</comment>
<dbReference type="PANTHER" id="PTHR48090">
    <property type="entry name" value="UNDECAPRENYL-PHOSPHATE 4-DEOXY-4-FORMAMIDO-L-ARABINOSE TRANSFERASE-RELATED"/>
    <property type="match status" value="1"/>
</dbReference>
<proteinExistence type="predicted"/>
<keyword evidence="4 7" id="KW-0812">Transmembrane</keyword>
<dbReference type="RefSeq" id="WP_171267593.1">
    <property type="nucleotide sequence ID" value="NZ_CP039543.1"/>
</dbReference>
<protein>
    <submittedName>
        <fullName evidence="9">Glycosyltransferase family 2 protein</fullName>
    </submittedName>
</protein>
<dbReference type="SUPFAM" id="SSF53448">
    <property type="entry name" value="Nucleotide-diphospho-sugar transferases"/>
    <property type="match status" value="1"/>
</dbReference>
<dbReference type="Gene3D" id="3.90.550.10">
    <property type="entry name" value="Spore Coat Polysaccharide Biosynthesis Protein SpsA, Chain A"/>
    <property type="match status" value="1"/>
</dbReference>
<keyword evidence="5 7" id="KW-1133">Transmembrane helix</keyword>
<evidence type="ECO:0000256" key="6">
    <source>
        <dbReference type="ARBA" id="ARBA00023136"/>
    </source>
</evidence>
<dbReference type="CDD" id="cd04187">
    <property type="entry name" value="DPM1_like_bac"/>
    <property type="match status" value="1"/>
</dbReference>
<feature type="domain" description="Glycosyltransferase 2-like" evidence="8">
    <location>
        <begin position="13"/>
        <end position="175"/>
    </location>
</feature>
<evidence type="ECO:0000313" key="9">
    <source>
        <dbReference type="EMBL" id="QJT09804.1"/>
    </source>
</evidence>
<evidence type="ECO:0000256" key="2">
    <source>
        <dbReference type="ARBA" id="ARBA00022676"/>
    </source>
</evidence>
<dbReference type="Proteomes" id="UP000503251">
    <property type="component" value="Chromosome"/>
</dbReference>
<evidence type="ECO:0000256" key="7">
    <source>
        <dbReference type="SAM" id="Phobius"/>
    </source>
</evidence>
<evidence type="ECO:0000259" key="8">
    <source>
        <dbReference type="Pfam" id="PF00535"/>
    </source>
</evidence>
<feature type="transmembrane region" description="Helical" evidence="7">
    <location>
        <begin position="238"/>
        <end position="259"/>
    </location>
</feature>
<dbReference type="PANTHER" id="PTHR48090:SF1">
    <property type="entry name" value="PROPHAGE BACTOPRENOL GLUCOSYL TRANSFERASE HOMOLOG"/>
    <property type="match status" value="1"/>
</dbReference>
<evidence type="ECO:0000256" key="1">
    <source>
        <dbReference type="ARBA" id="ARBA00004141"/>
    </source>
</evidence>
<evidence type="ECO:0000256" key="5">
    <source>
        <dbReference type="ARBA" id="ARBA00022989"/>
    </source>
</evidence>
<keyword evidence="3" id="KW-0808">Transferase</keyword>
<evidence type="ECO:0000256" key="4">
    <source>
        <dbReference type="ARBA" id="ARBA00022692"/>
    </source>
</evidence>
<organism evidence="9 10">
    <name type="scientific">Oceanidesulfovibrio marinus</name>
    <dbReference type="NCBI Taxonomy" id="370038"/>
    <lineage>
        <taxon>Bacteria</taxon>
        <taxon>Pseudomonadati</taxon>
        <taxon>Thermodesulfobacteriota</taxon>
        <taxon>Desulfovibrionia</taxon>
        <taxon>Desulfovibrionales</taxon>
        <taxon>Desulfovibrionaceae</taxon>
        <taxon>Oceanidesulfovibrio</taxon>
    </lineage>
</organism>
<dbReference type="InterPro" id="IPR050256">
    <property type="entry name" value="Glycosyltransferase_2"/>
</dbReference>
<sequence length="321" mass="36357">MEPKSTNAPLKATVVVPVFNEENVISIFLETIEELFKARPDIQLEILFVNDGSTDATLARLIELQDMGHQIRIIDLSRNFGKEAALAAGLHHATGQVVIPIDVDLQDDPKLIFDMIEKWREGYEVVLGRRIDRSTDTRLKRVTANAFYYVHNLISQPKISSNVGDFRLMDRKVVEAFRSLPESRRFSKGLFAWVGFRSTYVDYSRTPRVAGCSKFNGWKLWNFALEGFTSFSTAPLRFWTYFGLGISLTSFLYALLIITKVLIRGIDVPGYASLIVAIMFFGGLQLMGIGILGEYLGRTYIESKRRPIFIVREAIEPSKNA</sequence>
<keyword evidence="6 7" id="KW-0472">Membrane</keyword>
<evidence type="ECO:0000256" key="3">
    <source>
        <dbReference type="ARBA" id="ARBA00022679"/>
    </source>
</evidence>
<keyword evidence="2" id="KW-0328">Glycosyltransferase</keyword>
<evidence type="ECO:0000313" key="10">
    <source>
        <dbReference type="Proteomes" id="UP000503251"/>
    </source>
</evidence>
<accession>A0ABX6NI17</accession>
<keyword evidence="10" id="KW-1185">Reference proteome</keyword>